<comment type="caution">
    <text evidence="2">The sequence shown here is derived from an EMBL/GenBank/DDBJ whole genome shotgun (WGS) entry which is preliminary data.</text>
</comment>
<protein>
    <recommendedName>
        <fullName evidence="4">Lipoprotein</fullName>
    </recommendedName>
</protein>
<proteinExistence type="predicted"/>
<accession>A0A9D2SA04</accession>
<dbReference type="Gene3D" id="2.50.20.20">
    <property type="match status" value="1"/>
</dbReference>
<evidence type="ECO:0008006" key="4">
    <source>
        <dbReference type="Google" id="ProtNLM"/>
    </source>
</evidence>
<dbReference type="Pfam" id="PF20316">
    <property type="entry name" value="DUF6612"/>
    <property type="match status" value="1"/>
</dbReference>
<dbReference type="PROSITE" id="PS51257">
    <property type="entry name" value="PROKAR_LIPOPROTEIN"/>
    <property type="match status" value="1"/>
</dbReference>
<keyword evidence="1" id="KW-0732">Signal</keyword>
<dbReference type="InterPro" id="IPR029046">
    <property type="entry name" value="LolA/LolB/LppX"/>
</dbReference>
<dbReference type="AlphaFoldDB" id="A0A9D2SA04"/>
<dbReference type="InterPro" id="IPR046720">
    <property type="entry name" value="DUF6612"/>
</dbReference>
<gene>
    <name evidence="2" type="ORF">H9712_02335</name>
</gene>
<organism evidence="2 3">
    <name type="scientific">Candidatus Flavonifractor intestinigallinarum</name>
    <dbReference type="NCBI Taxonomy" id="2838586"/>
    <lineage>
        <taxon>Bacteria</taxon>
        <taxon>Bacillati</taxon>
        <taxon>Bacillota</taxon>
        <taxon>Clostridia</taxon>
        <taxon>Eubacteriales</taxon>
        <taxon>Oscillospiraceae</taxon>
        <taxon>Flavonifractor</taxon>
    </lineage>
</organism>
<evidence type="ECO:0000256" key="1">
    <source>
        <dbReference type="SAM" id="SignalP"/>
    </source>
</evidence>
<feature type="signal peptide" evidence="1">
    <location>
        <begin position="1"/>
        <end position="24"/>
    </location>
</feature>
<evidence type="ECO:0000313" key="3">
    <source>
        <dbReference type="Proteomes" id="UP000823921"/>
    </source>
</evidence>
<sequence>MRTGKRVAALALGAALTLSMTACGNGTANKEDATEKIRAATEKVNAAESMEATMVMEMDMSAMGQSVQTDTTMDMVCFNDPMKMKADMTMDMGALGSVSMSIFAQADGDTYNMYLYDGNTWTSQTAAVNALEQYDAQQSVNLYLDSGAEYISVGTEEINGVTTDKYTGVIRGDAMEEVLKASGATTNLESSLGGMVDVSELYSGLGDMPITVWIDPESGYPVRYFMDMTDVMQSMMSKAMSGIEGGDTLTIDKVEVTMDCSNYNNATDFEIPAEALGA</sequence>
<reference evidence="2" key="2">
    <citation type="submission" date="2021-04" db="EMBL/GenBank/DDBJ databases">
        <authorList>
            <person name="Gilroy R."/>
        </authorList>
    </citation>
    <scope>NUCLEOTIDE SEQUENCE</scope>
    <source>
        <strain evidence="2">CHK192-8294</strain>
    </source>
</reference>
<dbReference type="EMBL" id="DWXO01000022">
    <property type="protein sequence ID" value="HJB79802.1"/>
    <property type="molecule type" value="Genomic_DNA"/>
</dbReference>
<dbReference type="SUPFAM" id="SSF89392">
    <property type="entry name" value="Prokaryotic lipoproteins and lipoprotein localization factors"/>
    <property type="match status" value="1"/>
</dbReference>
<name>A0A9D2SA04_9FIRM</name>
<feature type="chain" id="PRO_5039638200" description="Lipoprotein" evidence="1">
    <location>
        <begin position="25"/>
        <end position="278"/>
    </location>
</feature>
<evidence type="ECO:0000313" key="2">
    <source>
        <dbReference type="EMBL" id="HJB79802.1"/>
    </source>
</evidence>
<dbReference type="Proteomes" id="UP000823921">
    <property type="component" value="Unassembled WGS sequence"/>
</dbReference>
<reference evidence="2" key="1">
    <citation type="journal article" date="2021" name="PeerJ">
        <title>Extensive microbial diversity within the chicken gut microbiome revealed by metagenomics and culture.</title>
        <authorList>
            <person name="Gilroy R."/>
            <person name="Ravi A."/>
            <person name="Getino M."/>
            <person name="Pursley I."/>
            <person name="Horton D.L."/>
            <person name="Alikhan N.F."/>
            <person name="Baker D."/>
            <person name="Gharbi K."/>
            <person name="Hall N."/>
            <person name="Watson M."/>
            <person name="Adriaenssens E.M."/>
            <person name="Foster-Nyarko E."/>
            <person name="Jarju S."/>
            <person name="Secka A."/>
            <person name="Antonio M."/>
            <person name="Oren A."/>
            <person name="Chaudhuri R.R."/>
            <person name="La Ragione R."/>
            <person name="Hildebrand F."/>
            <person name="Pallen M.J."/>
        </authorList>
    </citation>
    <scope>NUCLEOTIDE SEQUENCE</scope>
    <source>
        <strain evidence="2">CHK192-8294</strain>
    </source>
</reference>